<name>A0ABS9Y1E9_9ACTN</name>
<comment type="caution">
    <text evidence="1">The sequence shown here is derived from an EMBL/GenBank/DDBJ whole genome shotgun (WGS) entry which is preliminary data.</text>
</comment>
<gene>
    <name evidence="1" type="ORF">MQP27_07930</name>
</gene>
<protein>
    <submittedName>
        <fullName evidence="1">Uncharacterized protein</fullName>
    </submittedName>
</protein>
<reference evidence="1" key="1">
    <citation type="submission" date="2022-03" db="EMBL/GenBank/DDBJ databases">
        <title>Streptomyces 7R015 and 7R016 isolated from Barleria lupulina in Thailand.</title>
        <authorList>
            <person name="Kanchanasin P."/>
            <person name="Phongsopitanun W."/>
            <person name="Tanasupawat S."/>
        </authorList>
    </citation>
    <scope>NUCLEOTIDE SEQUENCE</scope>
    <source>
        <strain evidence="1">7R015</strain>
    </source>
</reference>
<sequence>MRVFRVGHREKTFTIADKPFPIGPYNRDDYNADLNTDMIRAHGGWGSHKHHPTPAADPYLNGVYSWEVCGFSSLGALLDWFETFLQTLDRNGYALWVYDVPDEDVRVGMRCGQLVFEPESAVKVSMSRLPLDPEQLALFDAEGTSSPDQG</sequence>
<keyword evidence="2" id="KW-1185">Reference proteome</keyword>
<accession>A0ABS9Y1E9</accession>
<dbReference type="EMBL" id="JALDAY010000002">
    <property type="protein sequence ID" value="MCI3271039.1"/>
    <property type="molecule type" value="Genomic_DNA"/>
</dbReference>
<dbReference type="Proteomes" id="UP001165269">
    <property type="component" value="Unassembled WGS sequence"/>
</dbReference>
<dbReference type="RefSeq" id="WP_242762831.1">
    <property type="nucleotide sequence ID" value="NZ_JALDAY010000002.1"/>
</dbReference>
<proteinExistence type="predicted"/>
<evidence type="ECO:0000313" key="2">
    <source>
        <dbReference type="Proteomes" id="UP001165269"/>
    </source>
</evidence>
<organism evidence="1 2">
    <name type="scientific">Streptomyces cylindrosporus</name>
    <dbReference type="NCBI Taxonomy" id="2927583"/>
    <lineage>
        <taxon>Bacteria</taxon>
        <taxon>Bacillati</taxon>
        <taxon>Actinomycetota</taxon>
        <taxon>Actinomycetes</taxon>
        <taxon>Kitasatosporales</taxon>
        <taxon>Streptomycetaceae</taxon>
        <taxon>Streptomyces</taxon>
    </lineage>
</organism>
<evidence type="ECO:0000313" key="1">
    <source>
        <dbReference type="EMBL" id="MCI3271039.1"/>
    </source>
</evidence>